<dbReference type="PANTHER" id="PTHR24229">
    <property type="entry name" value="NEUROPEPTIDES RECEPTOR"/>
    <property type="match status" value="1"/>
</dbReference>
<evidence type="ECO:0000256" key="5">
    <source>
        <dbReference type="ARBA" id="ARBA00023040"/>
    </source>
</evidence>
<dbReference type="Gene3D" id="1.20.1070.10">
    <property type="entry name" value="Rhodopsin 7-helix transmembrane proteins"/>
    <property type="match status" value="1"/>
</dbReference>
<evidence type="ECO:0000256" key="10">
    <source>
        <dbReference type="SAM" id="Phobius"/>
    </source>
</evidence>
<keyword evidence="8" id="KW-0807">Transducer</keyword>
<dbReference type="Pfam" id="PF00001">
    <property type="entry name" value="7tm_1"/>
    <property type="match status" value="1"/>
</dbReference>
<evidence type="ECO:0000256" key="2">
    <source>
        <dbReference type="ARBA" id="ARBA00022475"/>
    </source>
</evidence>
<reference evidence="13" key="2">
    <citation type="submission" date="2020-10" db="UniProtKB">
        <authorList>
            <consortium name="WormBaseParasite"/>
        </authorList>
    </citation>
    <scope>IDENTIFICATION</scope>
</reference>
<dbReference type="GO" id="GO:0004930">
    <property type="term" value="F:G protein-coupled receptor activity"/>
    <property type="evidence" value="ECO:0007669"/>
    <property type="project" value="UniProtKB-KW"/>
</dbReference>
<feature type="transmembrane region" description="Helical" evidence="10">
    <location>
        <begin position="293"/>
        <end position="312"/>
    </location>
</feature>
<name>A0A7E4ZS28_PANRE</name>
<dbReference type="GO" id="GO:0005886">
    <property type="term" value="C:plasma membrane"/>
    <property type="evidence" value="ECO:0007669"/>
    <property type="project" value="UniProtKB-SubCell"/>
</dbReference>
<comment type="subcellular location">
    <subcellularLocation>
        <location evidence="1">Cell membrane</location>
        <topology evidence="1">Multi-pass membrane protein</topology>
    </subcellularLocation>
</comment>
<protein>
    <submittedName>
        <fullName evidence="13">G_PROTEIN_RECEP_F1_2 domain-containing protein</fullName>
    </submittedName>
</protein>
<sequence length="433" mass="49096">MTIVENTSEIEGYLLIDHYVPLQGYRVCVAVSYLFFNVIGFIVNLWVLYVVVPLLFANNVRVPKSILLYIMILCISDLFTMTGMTFLVTEVILGTWKFSATACTVYLVFDSLNKFMAPIIALLISRTCYATVCLNKKYQERAANLKFALFQVTIAIILVMIVLWPVFAYSGVYDIYLNANKTEKSVFVMRKCNFAPPPSVELGFSIAAAIANYAIPLGGILYWYMSVPLFLRRRAETTLVGKTGISETAIRKVITTALMLTLVYVLCWSPYWVVLFAHNLLLSDSMSHRSMVIIGYYIHMLPYISCAVYPLIFTFMNKTIKDAHVQLIMQQRRRLRSLTGDAARHVRQSVVALQEMNVPVFFRRLSVQNQMQEELPSTSTTKYEKVSPSPSTHLTTEGNSSHQEVQSSLETTTEETVECMDSDHDAEVIEVLL</sequence>
<evidence type="ECO:0000256" key="9">
    <source>
        <dbReference type="SAM" id="MobiDB-lite"/>
    </source>
</evidence>
<dbReference type="GO" id="GO:0042277">
    <property type="term" value="F:peptide binding"/>
    <property type="evidence" value="ECO:0007669"/>
    <property type="project" value="TreeGrafter"/>
</dbReference>
<feature type="transmembrane region" description="Helical" evidence="10">
    <location>
        <begin position="34"/>
        <end position="57"/>
    </location>
</feature>
<evidence type="ECO:0000256" key="7">
    <source>
        <dbReference type="ARBA" id="ARBA00023170"/>
    </source>
</evidence>
<keyword evidence="2" id="KW-1003">Cell membrane</keyword>
<evidence type="ECO:0000259" key="11">
    <source>
        <dbReference type="PROSITE" id="PS50262"/>
    </source>
</evidence>
<dbReference type="Proteomes" id="UP000492821">
    <property type="component" value="Unassembled WGS sequence"/>
</dbReference>
<keyword evidence="6 10" id="KW-0472">Membrane</keyword>
<dbReference type="PRINTS" id="PR00237">
    <property type="entry name" value="GPCRRHODOPSN"/>
</dbReference>
<evidence type="ECO:0000256" key="6">
    <source>
        <dbReference type="ARBA" id="ARBA00023136"/>
    </source>
</evidence>
<dbReference type="PANTHER" id="PTHR24229:SF40">
    <property type="entry name" value="ALLATOSTATIN C RECEPTOR 1-RELATED"/>
    <property type="match status" value="1"/>
</dbReference>
<accession>A0A7E4ZS28</accession>
<dbReference type="AlphaFoldDB" id="A0A7E4ZS28"/>
<evidence type="ECO:0000256" key="3">
    <source>
        <dbReference type="ARBA" id="ARBA00022692"/>
    </source>
</evidence>
<feature type="domain" description="G-protein coupled receptors family 1 profile" evidence="11">
    <location>
        <begin position="43"/>
        <end position="313"/>
    </location>
</feature>
<keyword evidence="5" id="KW-0297">G-protein coupled receptor</keyword>
<keyword evidence="4 10" id="KW-1133">Transmembrane helix</keyword>
<evidence type="ECO:0000313" key="12">
    <source>
        <dbReference type="Proteomes" id="UP000492821"/>
    </source>
</evidence>
<evidence type="ECO:0000256" key="8">
    <source>
        <dbReference type="ARBA" id="ARBA00023224"/>
    </source>
</evidence>
<dbReference type="CDD" id="cd00637">
    <property type="entry name" value="7tm_classA_rhodopsin-like"/>
    <property type="match status" value="1"/>
</dbReference>
<dbReference type="PROSITE" id="PS50262">
    <property type="entry name" value="G_PROTEIN_RECEP_F1_2"/>
    <property type="match status" value="1"/>
</dbReference>
<evidence type="ECO:0000313" key="13">
    <source>
        <dbReference type="WBParaSite" id="Pan_g1379.t2"/>
    </source>
</evidence>
<organism evidence="12 13">
    <name type="scientific">Panagrellus redivivus</name>
    <name type="common">Microworm</name>
    <dbReference type="NCBI Taxonomy" id="6233"/>
    <lineage>
        <taxon>Eukaryota</taxon>
        <taxon>Metazoa</taxon>
        <taxon>Ecdysozoa</taxon>
        <taxon>Nematoda</taxon>
        <taxon>Chromadorea</taxon>
        <taxon>Rhabditida</taxon>
        <taxon>Tylenchina</taxon>
        <taxon>Panagrolaimomorpha</taxon>
        <taxon>Panagrolaimoidea</taxon>
        <taxon>Panagrolaimidae</taxon>
        <taxon>Panagrellus</taxon>
    </lineage>
</organism>
<dbReference type="GO" id="GO:0043005">
    <property type="term" value="C:neuron projection"/>
    <property type="evidence" value="ECO:0007669"/>
    <property type="project" value="TreeGrafter"/>
</dbReference>
<dbReference type="SUPFAM" id="SSF81321">
    <property type="entry name" value="Family A G protein-coupled receptor-like"/>
    <property type="match status" value="1"/>
</dbReference>
<keyword evidence="3 10" id="KW-0812">Transmembrane</keyword>
<proteinExistence type="predicted"/>
<dbReference type="InterPro" id="IPR017452">
    <property type="entry name" value="GPCR_Rhodpsn_7TM"/>
</dbReference>
<keyword evidence="12" id="KW-1185">Reference proteome</keyword>
<feature type="region of interest" description="Disordered" evidence="9">
    <location>
        <begin position="373"/>
        <end position="417"/>
    </location>
</feature>
<feature type="transmembrane region" description="Helical" evidence="10">
    <location>
        <begin position="147"/>
        <end position="167"/>
    </location>
</feature>
<evidence type="ECO:0000256" key="1">
    <source>
        <dbReference type="ARBA" id="ARBA00004651"/>
    </source>
</evidence>
<reference evidence="12" key="1">
    <citation type="journal article" date="2013" name="Genetics">
        <title>The draft genome and transcriptome of Panagrellus redivivus are shaped by the harsh demands of a free-living lifestyle.</title>
        <authorList>
            <person name="Srinivasan J."/>
            <person name="Dillman A.R."/>
            <person name="Macchietto M.G."/>
            <person name="Heikkinen L."/>
            <person name="Lakso M."/>
            <person name="Fracchia K.M."/>
            <person name="Antoshechkin I."/>
            <person name="Mortazavi A."/>
            <person name="Wong G."/>
            <person name="Sternberg P.W."/>
        </authorList>
    </citation>
    <scope>NUCLEOTIDE SEQUENCE [LARGE SCALE GENOMIC DNA]</scope>
    <source>
        <strain evidence="12">MT8872</strain>
    </source>
</reference>
<feature type="transmembrane region" description="Helical" evidence="10">
    <location>
        <begin position="66"/>
        <end position="88"/>
    </location>
</feature>
<feature type="transmembrane region" description="Helical" evidence="10">
    <location>
        <begin position="253"/>
        <end position="273"/>
    </location>
</feature>
<feature type="compositionally biased region" description="Polar residues" evidence="9">
    <location>
        <begin position="388"/>
        <end position="409"/>
    </location>
</feature>
<evidence type="ECO:0000256" key="4">
    <source>
        <dbReference type="ARBA" id="ARBA00022989"/>
    </source>
</evidence>
<dbReference type="WBParaSite" id="Pan_g1379.t2">
    <property type="protein sequence ID" value="Pan_g1379.t2"/>
    <property type="gene ID" value="Pan_g1379"/>
</dbReference>
<feature type="transmembrane region" description="Helical" evidence="10">
    <location>
        <begin position="204"/>
        <end position="224"/>
    </location>
</feature>
<dbReference type="InterPro" id="IPR000276">
    <property type="entry name" value="GPCR_Rhodpsn"/>
</dbReference>
<keyword evidence="7" id="KW-0675">Receptor</keyword>